<feature type="compositionally biased region" description="Basic and acidic residues" evidence="1">
    <location>
        <begin position="96"/>
        <end position="112"/>
    </location>
</feature>
<organism evidence="2 3">
    <name type="scientific">Pleurodeles waltl</name>
    <name type="common">Iberian ribbed newt</name>
    <dbReference type="NCBI Taxonomy" id="8319"/>
    <lineage>
        <taxon>Eukaryota</taxon>
        <taxon>Metazoa</taxon>
        <taxon>Chordata</taxon>
        <taxon>Craniata</taxon>
        <taxon>Vertebrata</taxon>
        <taxon>Euteleostomi</taxon>
        <taxon>Amphibia</taxon>
        <taxon>Batrachia</taxon>
        <taxon>Caudata</taxon>
        <taxon>Salamandroidea</taxon>
        <taxon>Salamandridae</taxon>
        <taxon>Pleurodelinae</taxon>
        <taxon>Pleurodeles</taxon>
    </lineage>
</organism>
<feature type="compositionally biased region" description="Basic residues" evidence="1">
    <location>
        <begin position="141"/>
        <end position="156"/>
    </location>
</feature>
<gene>
    <name evidence="2" type="ORF">NDU88_006831</name>
</gene>
<feature type="compositionally biased region" description="Basic residues" evidence="1">
    <location>
        <begin position="181"/>
        <end position="195"/>
    </location>
</feature>
<feature type="compositionally biased region" description="Basic and acidic residues" evidence="1">
    <location>
        <begin position="157"/>
        <end position="180"/>
    </location>
</feature>
<reference evidence="2" key="1">
    <citation type="journal article" date="2022" name="bioRxiv">
        <title>Sequencing and chromosome-scale assembly of the giantPleurodeles waltlgenome.</title>
        <authorList>
            <person name="Brown T."/>
            <person name="Elewa A."/>
            <person name="Iarovenko S."/>
            <person name="Subramanian E."/>
            <person name="Araus A.J."/>
            <person name="Petzold A."/>
            <person name="Susuki M."/>
            <person name="Suzuki K.-i.T."/>
            <person name="Hayashi T."/>
            <person name="Toyoda A."/>
            <person name="Oliveira C."/>
            <person name="Osipova E."/>
            <person name="Leigh N.D."/>
            <person name="Simon A."/>
            <person name="Yun M.H."/>
        </authorList>
    </citation>
    <scope>NUCLEOTIDE SEQUENCE</scope>
    <source>
        <strain evidence="2">20211129_DDA</strain>
        <tissue evidence="2">Liver</tissue>
    </source>
</reference>
<dbReference type="EMBL" id="JANPWB010000001">
    <property type="protein sequence ID" value="KAJ1219262.1"/>
    <property type="molecule type" value="Genomic_DNA"/>
</dbReference>
<name>A0AAV7WYP6_PLEWA</name>
<feature type="compositionally biased region" description="Polar residues" evidence="1">
    <location>
        <begin position="16"/>
        <end position="34"/>
    </location>
</feature>
<evidence type="ECO:0000313" key="2">
    <source>
        <dbReference type="EMBL" id="KAJ1219262.1"/>
    </source>
</evidence>
<protein>
    <submittedName>
        <fullName evidence="2">Uncharacterized protein</fullName>
    </submittedName>
</protein>
<comment type="caution">
    <text evidence="2">The sequence shown here is derived from an EMBL/GenBank/DDBJ whole genome shotgun (WGS) entry which is preliminary data.</text>
</comment>
<evidence type="ECO:0000313" key="3">
    <source>
        <dbReference type="Proteomes" id="UP001066276"/>
    </source>
</evidence>
<dbReference type="AlphaFoldDB" id="A0AAV7WYP6"/>
<sequence>MSIPRAATILTFTGSFRQAQQEDPTLTNAWQQALQPDERSERALANPLARPGKRRQKKTPRDARDVEKEEEPADGVNDAENTGETETEEEMLPLKLEVREDSLERQEPENHTCVESPDSTADREAFCYFSSHASGEAWPSHMRHTERRGKYRRWKGGRNEERKGGTQRAKQERTRGEGRRTNHKPRKRGNIGKGQ</sequence>
<accession>A0AAV7WYP6</accession>
<proteinExistence type="predicted"/>
<keyword evidence="3" id="KW-1185">Reference proteome</keyword>
<feature type="region of interest" description="Disordered" evidence="1">
    <location>
        <begin position="16"/>
        <end position="195"/>
    </location>
</feature>
<dbReference type="Proteomes" id="UP001066276">
    <property type="component" value="Chromosome 1_1"/>
</dbReference>
<evidence type="ECO:0000256" key="1">
    <source>
        <dbReference type="SAM" id="MobiDB-lite"/>
    </source>
</evidence>
<feature type="compositionally biased region" description="Acidic residues" evidence="1">
    <location>
        <begin position="81"/>
        <end position="91"/>
    </location>
</feature>